<keyword evidence="3" id="KW-0808">Transferase</keyword>
<dbReference type="InterPro" id="IPR000182">
    <property type="entry name" value="GNAT_dom"/>
</dbReference>
<dbReference type="OrthoDB" id="6293260at2"/>
<dbReference type="InterPro" id="IPR016181">
    <property type="entry name" value="Acyl_CoA_acyltransferase"/>
</dbReference>
<dbReference type="CDD" id="cd04301">
    <property type="entry name" value="NAT_SF"/>
    <property type="match status" value="1"/>
</dbReference>
<dbReference type="PROSITE" id="PS51186">
    <property type="entry name" value="GNAT"/>
    <property type="match status" value="1"/>
</dbReference>
<dbReference type="PANTHER" id="PTHR43792">
    <property type="entry name" value="GNAT FAMILY, PUTATIVE (AFU_ORTHOLOGUE AFUA_3G00765)-RELATED-RELATED"/>
    <property type="match status" value="1"/>
</dbReference>
<dbReference type="SUPFAM" id="SSF55729">
    <property type="entry name" value="Acyl-CoA N-acyltransferases (Nat)"/>
    <property type="match status" value="1"/>
</dbReference>
<dbReference type="RefSeq" id="WP_069669597.1">
    <property type="nucleotide sequence ID" value="NZ_CP180206.1"/>
</dbReference>
<dbReference type="PANTHER" id="PTHR43792:SF1">
    <property type="entry name" value="N-ACETYLTRANSFERASE DOMAIN-CONTAINING PROTEIN"/>
    <property type="match status" value="1"/>
</dbReference>
<name>A0A178J958_9VIBR</name>
<dbReference type="GO" id="GO:0016747">
    <property type="term" value="F:acyltransferase activity, transferring groups other than amino-acyl groups"/>
    <property type="evidence" value="ECO:0007669"/>
    <property type="project" value="InterPro"/>
</dbReference>
<accession>A0A178J958</accession>
<dbReference type="Gene3D" id="3.40.630.30">
    <property type="match status" value="1"/>
</dbReference>
<dbReference type="Pfam" id="PF13302">
    <property type="entry name" value="Acetyltransf_3"/>
    <property type="match status" value="1"/>
</dbReference>
<dbReference type="Proteomes" id="UP001150001">
    <property type="component" value="Unassembled WGS sequence"/>
</dbReference>
<evidence type="ECO:0000313" key="5">
    <source>
        <dbReference type="Proteomes" id="UP001150001"/>
    </source>
</evidence>
<evidence type="ECO:0000313" key="4">
    <source>
        <dbReference type="Proteomes" id="UP000094761"/>
    </source>
</evidence>
<reference evidence="3 4" key="1">
    <citation type="submission" date="2016-03" db="EMBL/GenBank/DDBJ databases">
        <title>Draft genome sequence of the Vibrio tubiashii subs. europaeus.</title>
        <authorList>
            <person name="Spinard E."/>
            <person name="Dubert J."/>
            <person name="Nelson D.R."/>
            <person name="Barja J.L."/>
        </authorList>
    </citation>
    <scope>NUCLEOTIDE SEQUENCE [LARGE SCALE GENOMIC DNA]</scope>
    <source>
        <strain evidence="4">PP-638</strain>
        <strain evidence="3">PP2-638</strain>
    </source>
</reference>
<dbReference type="EMBL" id="JAPFIT010000010">
    <property type="protein sequence ID" value="MDC5738678.1"/>
    <property type="molecule type" value="Genomic_DNA"/>
</dbReference>
<feature type="domain" description="N-acetyltransferase" evidence="1">
    <location>
        <begin position="33"/>
        <end position="171"/>
    </location>
</feature>
<reference evidence="2" key="2">
    <citation type="submission" date="2022-11" db="EMBL/GenBank/DDBJ databases">
        <title>Role of the vibriolysin VemA secreted by the emergent pathogen Vibrio europaeus in the colonization of Manila clam mucus.</title>
        <authorList>
            <person name="Martinez C."/>
            <person name="Rodriguez S."/>
            <person name="Vences A."/>
            <person name="Barja J.L."/>
            <person name="Toranzo A.E."/>
            <person name="Dubert J."/>
        </authorList>
    </citation>
    <scope>NUCLEOTIDE SEQUENCE</scope>
    <source>
        <strain evidence="2">3454</strain>
    </source>
</reference>
<dbReference type="EMBL" id="LUAX01000007">
    <property type="protein sequence ID" value="OAM98460.1"/>
    <property type="molecule type" value="Genomic_DNA"/>
</dbReference>
<sequence length="171" mass="19424">MTMSFESQRLAVVEITGELDLSKHSYLLERIPQILTPVVVENLPPYFHGIGSYEQARIWLERMLLESRLLQVETEGQELIGFLFAYVENDEYAHIGYLLAEEFWGRGLASELLQGFIHEVEKSESWVKLIGGVDQSNVASAKLLKKLGFIEQPANDSGVAFYEYTISQPQP</sequence>
<organism evidence="3 4">
    <name type="scientific">Vibrio europaeus</name>
    <dbReference type="NCBI Taxonomy" id="300876"/>
    <lineage>
        <taxon>Bacteria</taxon>
        <taxon>Pseudomonadati</taxon>
        <taxon>Pseudomonadota</taxon>
        <taxon>Gammaproteobacteria</taxon>
        <taxon>Vibrionales</taxon>
        <taxon>Vibrionaceae</taxon>
        <taxon>Vibrio</taxon>
        <taxon>Vibrio oreintalis group</taxon>
    </lineage>
</organism>
<dbReference type="Proteomes" id="UP000094761">
    <property type="component" value="Unassembled WGS sequence"/>
</dbReference>
<evidence type="ECO:0000313" key="3">
    <source>
        <dbReference type="EMBL" id="OAM98460.1"/>
    </source>
</evidence>
<gene>
    <name evidence="3" type="ORF">AZ468_23405</name>
    <name evidence="2" type="ORF">OPW20_01305</name>
</gene>
<proteinExistence type="predicted"/>
<protein>
    <submittedName>
        <fullName evidence="3">GCN5 family acetyltransferase</fullName>
    </submittedName>
    <submittedName>
        <fullName evidence="2">GNAT family N-acetyltransferase</fullName>
    </submittedName>
</protein>
<keyword evidence="5" id="KW-1185">Reference proteome</keyword>
<evidence type="ECO:0000259" key="1">
    <source>
        <dbReference type="PROSITE" id="PS51186"/>
    </source>
</evidence>
<dbReference type="AlphaFoldDB" id="A0A178J958"/>
<dbReference type="InterPro" id="IPR051531">
    <property type="entry name" value="N-acetyltransferase"/>
</dbReference>
<dbReference type="GeneID" id="78078686"/>
<evidence type="ECO:0000313" key="2">
    <source>
        <dbReference type="EMBL" id="MDC5738678.1"/>
    </source>
</evidence>
<comment type="caution">
    <text evidence="3">The sequence shown here is derived from an EMBL/GenBank/DDBJ whole genome shotgun (WGS) entry which is preliminary data.</text>
</comment>